<feature type="transmembrane region" description="Helical" evidence="7">
    <location>
        <begin position="344"/>
        <end position="377"/>
    </location>
</feature>
<keyword evidence="3 7" id="KW-0812">Transmembrane</keyword>
<keyword evidence="5 7" id="KW-0472">Membrane</keyword>
<feature type="transmembrane region" description="Helical" evidence="7">
    <location>
        <begin position="749"/>
        <end position="776"/>
    </location>
</feature>
<keyword evidence="4 7" id="KW-1133">Transmembrane helix</keyword>
<dbReference type="PANTHER" id="PTHR30572">
    <property type="entry name" value="MEMBRANE COMPONENT OF TRANSPORTER-RELATED"/>
    <property type="match status" value="1"/>
</dbReference>
<accession>A0A1E3SM07</accession>
<dbReference type="PANTHER" id="PTHR30572:SF4">
    <property type="entry name" value="ABC TRANSPORTER PERMEASE YTRF"/>
    <property type="match status" value="1"/>
</dbReference>
<evidence type="ECO:0000259" key="9">
    <source>
        <dbReference type="Pfam" id="PF12704"/>
    </source>
</evidence>
<dbReference type="InterPro" id="IPR003838">
    <property type="entry name" value="ABC3_permease_C"/>
</dbReference>
<dbReference type="RefSeq" id="WP_069417381.1">
    <property type="nucleotide sequence ID" value="NZ_CBCRZH010000007.1"/>
</dbReference>
<dbReference type="STRING" id="28445.BHQ20_01850"/>
<feature type="domain" description="MacB-like periplasmic core" evidence="9">
    <location>
        <begin position="28"/>
        <end position="222"/>
    </location>
</feature>
<feature type="domain" description="ABC3 transporter permease C-terminal" evidence="8">
    <location>
        <begin position="711"/>
        <end position="826"/>
    </location>
</feature>
<evidence type="ECO:0000256" key="3">
    <source>
        <dbReference type="ARBA" id="ARBA00022692"/>
    </source>
</evidence>
<evidence type="ECO:0000256" key="5">
    <source>
        <dbReference type="ARBA" id="ARBA00023136"/>
    </source>
</evidence>
<evidence type="ECO:0000256" key="1">
    <source>
        <dbReference type="ARBA" id="ARBA00004651"/>
    </source>
</evidence>
<reference evidence="10 11" key="1">
    <citation type="submission" date="2017-02" db="EMBL/GenBank/DDBJ databases">
        <title>The new phylogeny of genus Mycobacterium.</title>
        <authorList>
            <person name="Tortoli E."/>
            <person name="Trovato A."/>
            <person name="Cirillo D.M."/>
        </authorList>
    </citation>
    <scope>NUCLEOTIDE SEQUENCE [LARGE SCALE GENOMIC DNA]</scope>
    <source>
        <strain evidence="10 11">DSM 44049</strain>
    </source>
</reference>
<feature type="transmembrane region" description="Helical" evidence="7">
    <location>
        <begin position="25"/>
        <end position="45"/>
    </location>
</feature>
<keyword evidence="2" id="KW-1003">Cell membrane</keyword>
<feature type="transmembrane region" description="Helical" evidence="7">
    <location>
        <begin position="796"/>
        <end position="817"/>
    </location>
</feature>
<dbReference type="EMBL" id="MVHT01000029">
    <property type="protein sequence ID" value="ORB05569.1"/>
    <property type="molecule type" value="Genomic_DNA"/>
</dbReference>
<sequence>MIAPAAVRFKFLNSRYALAHWKRSLSCVVAVMIASALLVAIAGIYSSITKSVATMSEDLYGKAAFEVTGAADSGLPESLVDELRRLEGVAAAEPIVKATINVPRSGTTLLGVSPNLRILDNRVGNELVQQAEQDKSHGSLAEGAIAGPGLGVAPGGSVEVNAARVNVVFVPKGTLAEKYNAGDYLIVGLQVAQRLVHQSGRVSSVFIVANPGTDLGRLNAELMRVVDHRAVVAEPQFRVAQSDSSVSLTRDTLLLVGSMALVVAMFIVFNTMNMAVVQRKPMIATLRALGAQRGQLARDLLAEVALMGLLGGCLGAPLGVGLSYLAIKRLPPLVLQSVDVKPDFFFPGTAIAIVIALGIIACILGAVWPALAVFKAAPISAMRPAELESLGPNRSGPNWAGVVVGAPLTIAAFFCAFRLRDEKAFAGGVLVLAGILVLCWALGPAIVGASSWLAARMGPSGQVSRSTMTQSAKRTWANVMIVTIAVALGSVTSGVLSDVVDSTGNFFHTLADADMYVSTASKDVIPIGPLLPAGVDEELRRVRGVGAVIPVQEAYVNVGADRILVIGADPGTAAPAFTAMDPAVRAKVLAGDGVVISRQLARRLHRETGDHLTLSTPSGEKTTEILGVVEYLTTERGMIAMSLTDMEKWFQRDGATYLEVHAADAKNATAVQQQAVKIATTHGLFAYTGKEAVESGRSAVDQMGSLAVFVQWIVALLAAMALFNAFMISVLERTREIGVLRAMGASRGYIAKSILVESTSVALLGGALGLMISVVVHRLGTLIMSAVTAITVRFALSPLDLLGVGLAVILCWTGALLPASRAARSNIVDALEGE</sequence>
<gene>
    <name evidence="10" type="ORF">BST27_12595</name>
</gene>
<dbReference type="GO" id="GO:0022857">
    <property type="term" value="F:transmembrane transporter activity"/>
    <property type="evidence" value="ECO:0007669"/>
    <property type="project" value="TreeGrafter"/>
</dbReference>
<feature type="transmembrane region" description="Helical" evidence="7">
    <location>
        <begin position="706"/>
        <end position="728"/>
    </location>
</feature>
<evidence type="ECO:0000256" key="2">
    <source>
        <dbReference type="ARBA" id="ARBA00022475"/>
    </source>
</evidence>
<feature type="transmembrane region" description="Helical" evidence="7">
    <location>
        <begin position="253"/>
        <end position="277"/>
    </location>
</feature>
<protein>
    <submittedName>
        <fullName evidence="10">ABC transporter permease</fullName>
    </submittedName>
</protein>
<dbReference type="AlphaFoldDB" id="A0A1E3SM07"/>
<comment type="caution">
    <text evidence="10">The sequence shown here is derived from an EMBL/GenBank/DDBJ whole genome shotgun (WGS) entry which is preliminary data.</text>
</comment>
<feature type="domain" description="ABC3 transporter permease C-terminal" evidence="8">
    <location>
        <begin position="256"/>
        <end position="377"/>
    </location>
</feature>
<evidence type="ECO:0000256" key="6">
    <source>
        <dbReference type="ARBA" id="ARBA00038076"/>
    </source>
</evidence>
<evidence type="ECO:0000259" key="8">
    <source>
        <dbReference type="Pfam" id="PF02687"/>
    </source>
</evidence>
<feature type="transmembrane region" description="Helical" evidence="7">
    <location>
        <begin position="476"/>
        <end position="496"/>
    </location>
</feature>
<evidence type="ECO:0000313" key="11">
    <source>
        <dbReference type="Proteomes" id="UP000192739"/>
    </source>
</evidence>
<feature type="domain" description="MacB-like periplasmic core" evidence="9">
    <location>
        <begin position="482"/>
        <end position="676"/>
    </location>
</feature>
<proteinExistence type="inferred from homology"/>
<feature type="transmembrane region" description="Helical" evidence="7">
    <location>
        <begin position="398"/>
        <end position="419"/>
    </location>
</feature>
<name>A0A1E3SM07_MYCIE</name>
<evidence type="ECO:0000256" key="7">
    <source>
        <dbReference type="SAM" id="Phobius"/>
    </source>
</evidence>
<organism evidence="10 11">
    <name type="scientific">Mycobacterium intermedium</name>
    <dbReference type="NCBI Taxonomy" id="28445"/>
    <lineage>
        <taxon>Bacteria</taxon>
        <taxon>Bacillati</taxon>
        <taxon>Actinomycetota</taxon>
        <taxon>Actinomycetes</taxon>
        <taxon>Mycobacteriales</taxon>
        <taxon>Mycobacteriaceae</taxon>
        <taxon>Mycobacterium</taxon>
        <taxon>Mycobacterium simiae complex</taxon>
    </lineage>
</organism>
<evidence type="ECO:0000256" key="4">
    <source>
        <dbReference type="ARBA" id="ARBA00022989"/>
    </source>
</evidence>
<feature type="transmembrane region" description="Helical" evidence="7">
    <location>
        <begin position="300"/>
        <end position="324"/>
    </location>
</feature>
<evidence type="ECO:0000313" key="10">
    <source>
        <dbReference type="EMBL" id="ORB05569.1"/>
    </source>
</evidence>
<dbReference type="InterPro" id="IPR025857">
    <property type="entry name" value="MacB_PCD"/>
</dbReference>
<feature type="transmembrane region" description="Helical" evidence="7">
    <location>
        <begin position="425"/>
        <end position="455"/>
    </location>
</feature>
<dbReference type="Proteomes" id="UP000192739">
    <property type="component" value="Unassembled WGS sequence"/>
</dbReference>
<dbReference type="InterPro" id="IPR050250">
    <property type="entry name" value="Macrolide_Exporter_MacB"/>
</dbReference>
<comment type="subcellular location">
    <subcellularLocation>
        <location evidence="1">Cell membrane</location>
        <topology evidence="1">Multi-pass membrane protein</topology>
    </subcellularLocation>
</comment>
<dbReference type="Pfam" id="PF12704">
    <property type="entry name" value="MacB_PCD"/>
    <property type="match status" value="2"/>
</dbReference>
<comment type="similarity">
    <text evidence="6">Belongs to the ABC-4 integral membrane protein family.</text>
</comment>
<dbReference type="GO" id="GO:0005886">
    <property type="term" value="C:plasma membrane"/>
    <property type="evidence" value="ECO:0007669"/>
    <property type="project" value="UniProtKB-SubCell"/>
</dbReference>
<keyword evidence="11" id="KW-1185">Reference proteome</keyword>
<dbReference type="Pfam" id="PF02687">
    <property type="entry name" value="FtsX"/>
    <property type="match status" value="2"/>
</dbReference>